<dbReference type="InterPro" id="IPR001303">
    <property type="entry name" value="Aldolase_II/adducin_N"/>
</dbReference>
<evidence type="ECO:0000256" key="4">
    <source>
        <dbReference type="ARBA" id="ARBA00023239"/>
    </source>
</evidence>
<gene>
    <name evidence="12" type="ORF">BST13_01275</name>
</gene>
<dbReference type="Proteomes" id="UP000192448">
    <property type="component" value="Unassembled WGS sequence"/>
</dbReference>
<dbReference type="InterPro" id="IPR036409">
    <property type="entry name" value="Aldolase_II/adducin_N_sf"/>
</dbReference>
<dbReference type="GO" id="GO:0016832">
    <property type="term" value="F:aldehyde-lyase activity"/>
    <property type="evidence" value="ECO:0007669"/>
    <property type="project" value="InterPro"/>
</dbReference>
<dbReference type="RefSeq" id="WP_083159793.1">
    <property type="nucleotide sequence ID" value="NZ_MVHF01000001.1"/>
</dbReference>
<keyword evidence="4" id="KW-0456">Lyase</keyword>
<dbReference type="PANTHER" id="PTHR22789">
    <property type="entry name" value="FUCULOSE PHOSPHATE ALDOLASE"/>
    <property type="match status" value="1"/>
</dbReference>
<comment type="catalytic activity">
    <reaction evidence="10">
        <text>3-dehydro-4-O-phospho-L-erythronate + H(+) = dihydroxyacetone phosphate + CO2</text>
        <dbReference type="Rhea" id="RHEA:52404"/>
        <dbReference type="ChEBI" id="CHEBI:15378"/>
        <dbReference type="ChEBI" id="CHEBI:16526"/>
        <dbReference type="ChEBI" id="CHEBI:57642"/>
        <dbReference type="ChEBI" id="CHEBI:136592"/>
        <dbReference type="EC" id="4.1.1.104"/>
    </reaction>
</comment>
<keyword evidence="5" id="KW-0119">Carbohydrate metabolism</keyword>
<comment type="function">
    <text evidence="6">Catalyzes the decarboxylation of 3-oxo-tetronate 4-phosphate to dihydroxyacetone phosphate (DHAP) and CO(2).</text>
</comment>
<dbReference type="SUPFAM" id="SSF53639">
    <property type="entry name" value="AraD/HMP-PK domain-like"/>
    <property type="match status" value="1"/>
</dbReference>
<dbReference type="STRING" id="1927124.BST13_01275"/>
<feature type="domain" description="Class II aldolase/adducin N-terminal" evidence="11">
    <location>
        <begin position="14"/>
        <end position="192"/>
    </location>
</feature>
<protein>
    <recommendedName>
        <fullName evidence="8">3-oxo-tetronate 4-phosphate decarboxylase</fullName>
        <ecNumber evidence="7">4.1.1.104</ecNumber>
    </recommendedName>
</protein>
<dbReference type="Pfam" id="PF00596">
    <property type="entry name" value="Aldolase_II"/>
    <property type="match status" value="1"/>
</dbReference>
<dbReference type="GO" id="GO:0019323">
    <property type="term" value="P:pentose catabolic process"/>
    <property type="evidence" value="ECO:0007669"/>
    <property type="project" value="InterPro"/>
</dbReference>
<evidence type="ECO:0000256" key="7">
    <source>
        <dbReference type="ARBA" id="ARBA00044772"/>
    </source>
</evidence>
<accession>A0A1X0BCV8</accession>
<dbReference type="SMART" id="SM01007">
    <property type="entry name" value="Aldolase_II"/>
    <property type="match status" value="1"/>
</dbReference>
<dbReference type="EC" id="4.1.1.104" evidence="7"/>
<dbReference type="GO" id="GO:0005829">
    <property type="term" value="C:cytosol"/>
    <property type="evidence" value="ECO:0007669"/>
    <property type="project" value="TreeGrafter"/>
</dbReference>
<keyword evidence="13" id="KW-1185">Reference proteome</keyword>
<comment type="catalytic activity">
    <reaction evidence="9">
        <text>3-dehydro-4-O-phospho-D-erythronate + H(+) = dihydroxyacetone phosphate + CO2</text>
        <dbReference type="Rhea" id="RHEA:52416"/>
        <dbReference type="ChEBI" id="CHEBI:15378"/>
        <dbReference type="ChEBI" id="CHEBI:16526"/>
        <dbReference type="ChEBI" id="CHEBI:57642"/>
        <dbReference type="ChEBI" id="CHEBI:136593"/>
        <dbReference type="EC" id="4.1.1.104"/>
    </reaction>
</comment>
<dbReference type="InterPro" id="IPR050197">
    <property type="entry name" value="Aldolase_class_II_sugar_metab"/>
</dbReference>
<evidence type="ECO:0000313" key="12">
    <source>
        <dbReference type="EMBL" id="ORA40019.1"/>
    </source>
</evidence>
<dbReference type="NCBIfam" id="NF006000">
    <property type="entry name" value="PRK08130.1"/>
    <property type="match status" value="1"/>
</dbReference>
<dbReference type="AlphaFoldDB" id="A0A1X0BCV8"/>
<organism evidence="12 13">
    <name type="scientific">Mycobacterium aquaticum</name>
    <dbReference type="NCBI Taxonomy" id="1927124"/>
    <lineage>
        <taxon>Bacteria</taxon>
        <taxon>Bacillati</taxon>
        <taxon>Actinomycetota</taxon>
        <taxon>Actinomycetes</taxon>
        <taxon>Mycobacteriales</taxon>
        <taxon>Mycobacteriaceae</taxon>
        <taxon>Mycobacterium</taxon>
    </lineage>
</organism>
<sequence length="218" mass="23620">MSTADTNFDDAVRIQMVRLGAALYNRGLTPGRTGNLSVRADDQIMVTPTDSCLGCLDATRLAVTTLDGQHIAGDRPSKELILHRALYRHHPTCTAVAHLHSTSAVAVSCLPDLNTDDALPPITPYFVMRVGRLPLIDYATPGSVELEEQVSRASERSRSVLMRNHGSLAAGTSLESAVDAVEEIEETARLYLLLAGRSPAYLGEEDVADLHRRFPSTV</sequence>
<dbReference type="EMBL" id="MVHF01000001">
    <property type="protein sequence ID" value="ORA40019.1"/>
    <property type="molecule type" value="Genomic_DNA"/>
</dbReference>
<dbReference type="PANTHER" id="PTHR22789:SF0">
    <property type="entry name" value="3-OXO-TETRONATE 4-PHOSPHATE DECARBOXYLASE-RELATED"/>
    <property type="match status" value="1"/>
</dbReference>
<keyword evidence="2" id="KW-0479">Metal-binding</keyword>
<evidence type="ECO:0000256" key="8">
    <source>
        <dbReference type="ARBA" id="ARBA00044803"/>
    </source>
</evidence>
<proteinExistence type="predicted"/>
<evidence type="ECO:0000256" key="2">
    <source>
        <dbReference type="ARBA" id="ARBA00022723"/>
    </source>
</evidence>
<dbReference type="GO" id="GO:0046872">
    <property type="term" value="F:metal ion binding"/>
    <property type="evidence" value="ECO:0007669"/>
    <property type="project" value="UniProtKB-KW"/>
</dbReference>
<dbReference type="InterPro" id="IPR050013">
    <property type="entry name" value="OtnC"/>
</dbReference>
<name>A0A1X0BCV8_9MYCO</name>
<evidence type="ECO:0000259" key="11">
    <source>
        <dbReference type="SMART" id="SM01007"/>
    </source>
</evidence>
<evidence type="ECO:0000256" key="6">
    <source>
        <dbReference type="ARBA" id="ARBA00044745"/>
    </source>
</evidence>
<evidence type="ECO:0000256" key="9">
    <source>
        <dbReference type="ARBA" id="ARBA00047520"/>
    </source>
</evidence>
<keyword evidence="3" id="KW-0862">Zinc</keyword>
<evidence type="ECO:0000313" key="13">
    <source>
        <dbReference type="Proteomes" id="UP000192448"/>
    </source>
</evidence>
<reference evidence="12 13" key="1">
    <citation type="submission" date="2017-02" db="EMBL/GenBank/DDBJ databases">
        <title>The new phylogeny of genus Mycobacterium.</title>
        <authorList>
            <person name="Tortoli E."/>
            <person name="Trovato A."/>
            <person name="Cirillo D.M."/>
        </authorList>
    </citation>
    <scope>NUCLEOTIDE SEQUENCE [LARGE SCALE GENOMIC DNA]</scope>
    <source>
        <strain evidence="12 13">RW6</strain>
    </source>
</reference>
<dbReference type="Gene3D" id="3.40.225.10">
    <property type="entry name" value="Class II aldolase/adducin N-terminal domain"/>
    <property type="match status" value="1"/>
</dbReference>
<evidence type="ECO:0000256" key="1">
    <source>
        <dbReference type="ARBA" id="ARBA00001947"/>
    </source>
</evidence>
<dbReference type="NCBIfam" id="NF043034">
    <property type="entry name" value="OxoTetrPhDc"/>
    <property type="match status" value="1"/>
</dbReference>
<dbReference type="OrthoDB" id="9786287at2"/>
<comment type="caution">
    <text evidence="12">The sequence shown here is derived from an EMBL/GenBank/DDBJ whole genome shotgun (WGS) entry which is preliminary data.</text>
</comment>
<evidence type="ECO:0000256" key="10">
    <source>
        <dbReference type="ARBA" id="ARBA00048603"/>
    </source>
</evidence>
<evidence type="ECO:0000256" key="5">
    <source>
        <dbReference type="ARBA" id="ARBA00023277"/>
    </source>
</evidence>
<comment type="cofactor">
    <cofactor evidence="1">
        <name>Zn(2+)</name>
        <dbReference type="ChEBI" id="CHEBI:29105"/>
    </cofactor>
</comment>
<evidence type="ECO:0000256" key="3">
    <source>
        <dbReference type="ARBA" id="ARBA00022833"/>
    </source>
</evidence>